<dbReference type="InterPro" id="IPR005182">
    <property type="entry name" value="YdbS-like_PH"/>
</dbReference>
<dbReference type="PANTHER" id="PTHR37938">
    <property type="entry name" value="BLL0215 PROTEIN"/>
    <property type="match status" value="1"/>
</dbReference>
<evidence type="ECO:0000259" key="1">
    <source>
        <dbReference type="Pfam" id="PF03703"/>
    </source>
</evidence>
<dbReference type="OrthoDB" id="3378680at2"/>
<organism evidence="2 3">
    <name type="scientific">Candidatus Venteria ishoeyi</name>
    <dbReference type="NCBI Taxonomy" id="1899563"/>
    <lineage>
        <taxon>Bacteria</taxon>
        <taxon>Pseudomonadati</taxon>
        <taxon>Pseudomonadota</taxon>
        <taxon>Gammaproteobacteria</taxon>
        <taxon>Thiotrichales</taxon>
        <taxon>Thiotrichaceae</taxon>
        <taxon>Venteria</taxon>
    </lineage>
</organism>
<dbReference type="Pfam" id="PF03703">
    <property type="entry name" value="bPH_2"/>
    <property type="match status" value="1"/>
</dbReference>
<feature type="domain" description="YdbS-like PH" evidence="1">
    <location>
        <begin position="43"/>
        <end position="117"/>
    </location>
</feature>
<dbReference type="AlphaFoldDB" id="A0A1H6F9E3"/>
<accession>A0A1H6F9E3</accession>
<evidence type="ECO:0000313" key="2">
    <source>
        <dbReference type="EMBL" id="SEH05756.1"/>
    </source>
</evidence>
<dbReference type="PANTHER" id="PTHR37938:SF1">
    <property type="entry name" value="BLL0215 PROTEIN"/>
    <property type="match status" value="1"/>
</dbReference>
<proteinExistence type="predicted"/>
<gene>
    <name evidence="2" type="ORF">MBHS_01611</name>
</gene>
<dbReference type="EMBL" id="FMSV02000377">
    <property type="protein sequence ID" value="SEH05756.1"/>
    <property type="molecule type" value="Genomic_DNA"/>
</dbReference>
<keyword evidence="3" id="KW-1185">Reference proteome</keyword>
<dbReference type="RefSeq" id="WP_103919642.1">
    <property type="nucleotide sequence ID" value="NZ_FMSV02000377.1"/>
</dbReference>
<name>A0A1H6F9E3_9GAMM</name>
<evidence type="ECO:0000313" key="3">
    <source>
        <dbReference type="Proteomes" id="UP000236724"/>
    </source>
</evidence>
<reference evidence="2 3" key="1">
    <citation type="submission" date="2016-10" db="EMBL/GenBank/DDBJ databases">
        <authorList>
            <person name="de Groot N.N."/>
        </authorList>
    </citation>
    <scope>NUCLEOTIDE SEQUENCE [LARGE SCALE GENOMIC DNA]</scope>
    <source>
        <strain evidence="2">MBHS1</strain>
    </source>
</reference>
<protein>
    <submittedName>
        <fullName evidence="2">Bacterial membrane flanked domain protein</fullName>
    </submittedName>
</protein>
<sequence length="122" mass="14017">MGNYVNNHLIDNESIIYEAKLHGIQFFSLKSAKTLWIGAIIDYITAEFVITDKRIIIKVGLIWRNTWEMNLSKIESVIVRQSIMGRILNYGEVTIIGTGGTHESFSNISKPLKFRKKFQEIV</sequence>
<dbReference type="Proteomes" id="UP000236724">
    <property type="component" value="Unassembled WGS sequence"/>
</dbReference>